<evidence type="ECO:0000259" key="10">
    <source>
        <dbReference type="Pfam" id="PF21694"/>
    </source>
</evidence>
<comment type="similarity">
    <text evidence="7">Belongs to the DNA polymerase HolA subunit family.</text>
</comment>
<proteinExistence type="inferred from homology"/>
<organism evidence="11 12">
    <name type="scientific">Rippkaea orientalis (strain PCC 8801 / RF-1)</name>
    <name type="common">Cyanothece sp. (strain PCC 8801)</name>
    <dbReference type="NCBI Taxonomy" id="41431"/>
    <lineage>
        <taxon>Bacteria</taxon>
        <taxon>Bacillati</taxon>
        <taxon>Cyanobacteriota</taxon>
        <taxon>Cyanophyceae</taxon>
        <taxon>Oscillatoriophycideae</taxon>
        <taxon>Chroococcales</taxon>
        <taxon>Aphanothecaceae</taxon>
        <taxon>Rippkaea</taxon>
        <taxon>Rippkaea orientalis</taxon>
    </lineage>
</organism>
<dbReference type="Pfam" id="PF06144">
    <property type="entry name" value="DNA_pol3_delta"/>
    <property type="match status" value="1"/>
</dbReference>
<evidence type="ECO:0000313" key="12">
    <source>
        <dbReference type="Proteomes" id="UP000008204"/>
    </source>
</evidence>
<dbReference type="Gene3D" id="3.40.50.300">
    <property type="entry name" value="P-loop containing nucleotide triphosphate hydrolases"/>
    <property type="match status" value="1"/>
</dbReference>
<keyword evidence="3" id="KW-0808">Transferase</keyword>
<dbReference type="InterPro" id="IPR027417">
    <property type="entry name" value="P-loop_NTPase"/>
</dbReference>
<dbReference type="InterPro" id="IPR005790">
    <property type="entry name" value="DNA_polIII_delta"/>
</dbReference>
<dbReference type="STRING" id="41431.PCC8801_4181"/>
<evidence type="ECO:0000256" key="7">
    <source>
        <dbReference type="ARBA" id="ARBA00034754"/>
    </source>
</evidence>
<feature type="domain" description="DNA polymerase III delta N-terminal" evidence="9">
    <location>
        <begin position="4"/>
        <end position="123"/>
    </location>
</feature>
<dbReference type="Gene3D" id="1.10.8.60">
    <property type="match status" value="1"/>
</dbReference>
<dbReference type="GO" id="GO:0006261">
    <property type="term" value="P:DNA-templated DNA replication"/>
    <property type="evidence" value="ECO:0007669"/>
    <property type="project" value="TreeGrafter"/>
</dbReference>
<dbReference type="eggNOG" id="COG1466">
    <property type="taxonomic scope" value="Bacteria"/>
</dbReference>
<dbReference type="InterPro" id="IPR008921">
    <property type="entry name" value="DNA_pol3_clamp-load_cplx_C"/>
</dbReference>
<reference evidence="12" key="1">
    <citation type="journal article" date="2011" name="MBio">
        <title>Novel metabolic attributes of the genus Cyanothece, comprising a group of unicellular nitrogen-fixing Cyanobacteria.</title>
        <authorList>
            <person name="Bandyopadhyay A."/>
            <person name="Elvitigala T."/>
            <person name="Welsh E."/>
            <person name="Stockel J."/>
            <person name="Liberton M."/>
            <person name="Min H."/>
            <person name="Sherman L.A."/>
            <person name="Pakrasi H.B."/>
        </authorList>
    </citation>
    <scope>NUCLEOTIDE SEQUENCE [LARGE SCALE GENOMIC DNA]</scope>
    <source>
        <strain evidence="12">PCC 8801</strain>
    </source>
</reference>
<evidence type="ECO:0000259" key="9">
    <source>
        <dbReference type="Pfam" id="PF06144"/>
    </source>
</evidence>
<dbReference type="OrthoDB" id="581300at2"/>
<evidence type="ECO:0000256" key="6">
    <source>
        <dbReference type="ARBA" id="ARBA00022932"/>
    </source>
</evidence>
<evidence type="ECO:0000256" key="3">
    <source>
        <dbReference type="ARBA" id="ARBA00022679"/>
    </source>
</evidence>
<accession>B7K658</accession>
<dbReference type="KEGG" id="cyp:PCC8801_4181"/>
<dbReference type="EMBL" id="CP001287">
    <property type="protein sequence ID" value="ACK68111.1"/>
    <property type="molecule type" value="Genomic_DNA"/>
</dbReference>
<dbReference type="InterPro" id="IPR048466">
    <property type="entry name" value="DNA_pol3_delta-like_C"/>
</dbReference>
<dbReference type="EC" id="2.7.7.7" evidence="1"/>
<evidence type="ECO:0000256" key="2">
    <source>
        <dbReference type="ARBA" id="ARBA00017703"/>
    </source>
</evidence>
<dbReference type="Proteomes" id="UP000008204">
    <property type="component" value="Chromosome"/>
</dbReference>
<gene>
    <name evidence="11" type="ordered locus">PCC8801_4181</name>
</gene>
<dbReference type="SUPFAM" id="SSF52540">
    <property type="entry name" value="P-loop containing nucleoside triphosphate hydrolases"/>
    <property type="match status" value="1"/>
</dbReference>
<dbReference type="RefSeq" id="WP_015785160.1">
    <property type="nucleotide sequence ID" value="NC_011726.1"/>
</dbReference>
<evidence type="ECO:0000313" key="11">
    <source>
        <dbReference type="EMBL" id="ACK68111.1"/>
    </source>
</evidence>
<dbReference type="PANTHER" id="PTHR34388">
    <property type="entry name" value="DNA POLYMERASE III SUBUNIT DELTA"/>
    <property type="match status" value="1"/>
</dbReference>
<name>B7K658_RIPO1</name>
<evidence type="ECO:0000256" key="8">
    <source>
        <dbReference type="ARBA" id="ARBA00049244"/>
    </source>
</evidence>
<dbReference type="NCBIfam" id="TIGR01128">
    <property type="entry name" value="holA"/>
    <property type="match status" value="1"/>
</dbReference>
<dbReference type="HOGENOM" id="CLU_044694_2_1_3"/>
<dbReference type="InterPro" id="IPR010372">
    <property type="entry name" value="DNA_pol3_delta_N"/>
</dbReference>
<dbReference type="Pfam" id="PF21694">
    <property type="entry name" value="DNA_pol3_delta_C"/>
    <property type="match status" value="1"/>
</dbReference>
<keyword evidence="6" id="KW-0239">DNA-directed DNA polymerase</keyword>
<keyword evidence="4" id="KW-0548">Nucleotidyltransferase</keyword>
<evidence type="ECO:0000256" key="5">
    <source>
        <dbReference type="ARBA" id="ARBA00022705"/>
    </source>
</evidence>
<sequence>MPVYLFWGEDDFAIAQAVQKRRDSILDPNWIEFNYHKIPGDQSDAMVEALNQAMTPVFGFGGRLVWVVESIICQQCSDSLLAQLERTLPAIPDISHLLLTSSKKPDRRLKSTKLLEKYATIQEFSPIPPWNTDELMAQVQRMASEIGLKLTLKATELIAESVGNNTRQLRHELEKLHLYSNNQTKALDVDIIATLVNANTQNSLQLAQVIRQGNSDRALQLITDLISRNEPALKIVATLVGQFRSWAIIKLTIESGEKDEKVIAQAADIANPKRLYFLRKELQPFSGQQLLGTLPILLDLELSLKRGSHPLETLQTKIIELCQVFAK</sequence>
<dbReference type="Gene3D" id="1.20.272.10">
    <property type="match status" value="1"/>
</dbReference>
<evidence type="ECO:0000256" key="4">
    <source>
        <dbReference type="ARBA" id="ARBA00022695"/>
    </source>
</evidence>
<dbReference type="GO" id="GO:0003677">
    <property type="term" value="F:DNA binding"/>
    <property type="evidence" value="ECO:0007669"/>
    <property type="project" value="InterPro"/>
</dbReference>
<dbReference type="SUPFAM" id="SSF48019">
    <property type="entry name" value="post-AAA+ oligomerization domain-like"/>
    <property type="match status" value="1"/>
</dbReference>
<comment type="catalytic activity">
    <reaction evidence="8">
        <text>DNA(n) + a 2'-deoxyribonucleoside 5'-triphosphate = DNA(n+1) + diphosphate</text>
        <dbReference type="Rhea" id="RHEA:22508"/>
        <dbReference type="Rhea" id="RHEA-COMP:17339"/>
        <dbReference type="Rhea" id="RHEA-COMP:17340"/>
        <dbReference type="ChEBI" id="CHEBI:33019"/>
        <dbReference type="ChEBI" id="CHEBI:61560"/>
        <dbReference type="ChEBI" id="CHEBI:173112"/>
        <dbReference type="EC" id="2.7.7.7"/>
    </reaction>
</comment>
<dbReference type="AlphaFoldDB" id="B7K658"/>
<dbReference type="GO" id="GO:0003887">
    <property type="term" value="F:DNA-directed DNA polymerase activity"/>
    <property type="evidence" value="ECO:0007669"/>
    <property type="project" value="UniProtKB-KW"/>
</dbReference>
<keyword evidence="5" id="KW-0235">DNA replication</keyword>
<protein>
    <recommendedName>
        <fullName evidence="2">DNA polymerase III subunit delta</fullName>
        <ecNumber evidence="1">2.7.7.7</ecNumber>
    </recommendedName>
</protein>
<evidence type="ECO:0000256" key="1">
    <source>
        <dbReference type="ARBA" id="ARBA00012417"/>
    </source>
</evidence>
<keyword evidence="12" id="KW-1185">Reference proteome</keyword>
<dbReference type="PANTHER" id="PTHR34388:SF1">
    <property type="entry name" value="DNA POLYMERASE III SUBUNIT DELTA"/>
    <property type="match status" value="1"/>
</dbReference>
<dbReference type="GO" id="GO:0009360">
    <property type="term" value="C:DNA polymerase III complex"/>
    <property type="evidence" value="ECO:0007669"/>
    <property type="project" value="InterPro"/>
</dbReference>
<feature type="domain" description="DNA polymerase III delta subunit-like C-terminal" evidence="10">
    <location>
        <begin position="201"/>
        <end position="309"/>
    </location>
</feature>